<dbReference type="Pfam" id="PF04997">
    <property type="entry name" value="RNA_pol_Rpb1_1"/>
    <property type="match status" value="1"/>
</dbReference>
<evidence type="ECO:0000256" key="1">
    <source>
        <dbReference type="ARBA" id="ARBA00012418"/>
    </source>
</evidence>
<comment type="catalytic activity">
    <reaction evidence="6">
        <text>RNA(n) + a ribonucleoside 5'-triphosphate = RNA(n+1) + diphosphate</text>
        <dbReference type="Rhea" id="RHEA:21248"/>
        <dbReference type="Rhea" id="RHEA-COMP:14527"/>
        <dbReference type="Rhea" id="RHEA-COMP:17342"/>
        <dbReference type="ChEBI" id="CHEBI:33019"/>
        <dbReference type="ChEBI" id="CHEBI:61557"/>
        <dbReference type="ChEBI" id="CHEBI:140395"/>
        <dbReference type="EC" id="2.7.7.6"/>
    </reaction>
</comment>
<dbReference type="EC" id="2.7.7.6" evidence="1"/>
<feature type="non-terminal residue" evidence="8">
    <location>
        <position position="236"/>
    </location>
</feature>
<dbReference type="InterPro" id="IPR045867">
    <property type="entry name" value="DNA-dir_RpoC_beta_prime"/>
</dbReference>
<dbReference type="InterPro" id="IPR007080">
    <property type="entry name" value="RNA_pol_Rpb1_1"/>
</dbReference>
<evidence type="ECO:0000256" key="6">
    <source>
        <dbReference type="ARBA" id="ARBA00048552"/>
    </source>
</evidence>
<protein>
    <recommendedName>
        <fullName evidence="1">DNA-directed RNA polymerase</fullName>
        <ecNumber evidence="1">2.7.7.6</ecNumber>
    </recommendedName>
</protein>
<evidence type="ECO:0000259" key="7">
    <source>
        <dbReference type="Pfam" id="PF04997"/>
    </source>
</evidence>
<evidence type="ECO:0000313" key="8">
    <source>
        <dbReference type="EMBL" id="SVC31746.1"/>
    </source>
</evidence>
<evidence type="ECO:0000256" key="5">
    <source>
        <dbReference type="ARBA" id="ARBA00023163"/>
    </source>
</evidence>
<dbReference type="GO" id="GO:0003677">
    <property type="term" value="F:DNA binding"/>
    <property type="evidence" value="ECO:0007669"/>
    <property type="project" value="InterPro"/>
</dbReference>
<accession>A0A382L4T9</accession>
<feature type="domain" description="RNA polymerase Rpb1" evidence="7">
    <location>
        <begin position="18"/>
        <end position="214"/>
    </location>
</feature>
<organism evidence="8">
    <name type="scientific">marine metagenome</name>
    <dbReference type="NCBI Taxonomy" id="408172"/>
    <lineage>
        <taxon>unclassified sequences</taxon>
        <taxon>metagenomes</taxon>
        <taxon>ecological metagenomes</taxon>
    </lineage>
</organism>
<proteinExistence type="predicted"/>
<evidence type="ECO:0000256" key="2">
    <source>
        <dbReference type="ARBA" id="ARBA00022478"/>
    </source>
</evidence>
<dbReference type="GO" id="GO:0003899">
    <property type="term" value="F:DNA-directed RNA polymerase activity"/>
    <property type="evidence" value="ECO:0007669"/>
    <property type="project" value="UniProtKB-EC"/>
</dbReference>
<keyword evidence="3" id="KW-0808">Transferase</keyword>
<dbReference type="InterPro" id="IPR044893">
    <property type="entry name" value="RNA_pol_Rpb1_clamp_domain"/>
</dbReference>
<dbReference type="GO" id="GO:0006351">
    <property type="term" value="P:DNA-templated transcription"/>
    <property type="evidence" value="ECO:0007669"/>
    <property type="project" value="InterPro"/>
</dbReference>
<evidence type="ECO:0000256" key="4">
    <source>
        <dbReference type="ARBA" id="ARBA00022695"/>
    </source>
</evidence>
<name>A0A382L4T9_9ZZZZ</name>
<keyword evidence="2" id="KW-0240">DNA-directed RNA polymerase</keyword>
<gene>
    <name evidence="8" type="ORF">METZ01_LOCUS284600</name>
</gene>
<sequence length="236" mass="27290">MKKELTNLFKNTEISESQNFNSIKITLASPEKIKSWTHGEIKKPETINYRTFRPEKDGLFCARIFGPIKDYECLCGKYKRMKFRGIICEKCGVEVTKSNVRRERMGHINLATPVAHIWFLKSLPSRISLAIDMKLKEVERVLYFENFIVMEPGLTGLKKNQLLDDEELTKYQDEYGEESFTAGIGAEAILEILKSINLKEEKNLLMQTIKQTKSKVAEERSIKRLKLIDSFIETGN</sequence>
<dbReference type="Gene3D" id="4.10.860.120">
    <property type="entry name" value="RNA polymerase II, clamp domain"/>
    <property type="match status" value="1"/>
</dbReference>
<feature type="non-terminal residue" evidence="8">
    <location>
        <position position="1"/>
    </location>
</feature>
<evidence type="ECO:0000256" key="3">
    <source>
        <dbReference type="ARBA" id="ARBA00022679"/>
    </source>
</evidence>
<dbReference type="AlphaFoldDB" id="A0A382L4T9"/>
<dbReference type="PANTHER" id="PTHR19376">
    <property type="entry name" value="DNA-DIRECTED RNA POLYMERASE"/>
    <property type="match status" value="1"/>
</dbReference>
<dbReference type="PANTHER" id="PTHR19376:SF54">
    <property type="entry name" value="DNA-DIRECTED RNA POLYMERASE SUBUNIT BETA"/>
    <property type="match status" value="1"/>
</dbReference>
<dbReference type="SUPFAM" id="SSF64484">
    <property type="entry name" value="beta and beta-prime subunits of DNA dependent RNA-polymerase"/>
    <property type="match status" value="1"/>
</dbReference>
<keyword evidence="5" id="KW-0804">Transcription</keyword>
<dbReference type="GO" id="GO:0000428">
    <property type="term" value="C:DNA-directed RNA polymerase complex"/>
    <property type="evidence" value="ECO:0007669"/>
    <property type="project" value="UniProtKB-KW"/>
</dbReference>
<dbReference type="EMBL" id="UINC01084779">
    <property type="protein sequence ID" value="SVC31746.1"/>
    <property type="molecule type" value="Genomic_DNA"/>
</dbReference>
<reference evidence="8" key="1">
    <citation type="submission" date="2018-05" db="EMBL/GenBank/DDBJ databases">
        <authorList>
            <person name="Lanie J.A."/>
            <person name="Ng W.-L."/>
            <person name="Kazmierczak K.M."/>
            <person name="Andrzejewski T.M."/>
            <person name="Davidsen T.M."/>
            <person name="Wayne K.J."/>
            <person name="Tettelin H."/>
            <person name="Glass J.I."/>
            <person name="Rusch D."/>
            <person name="Podicherti R."/>
            <person name="Tsui H.-C.T."/>
            <person name="Winkler M.E."/>
        </authorList>
    </citation>
    <scope>NUCLEOTIDE SEQUENCE</scope>
</reference>
<keyword evidence="4" id="KW-0548">Nucleotidyltransferase</keyword>